<proteinExistence type="predicted"/>
<feature type="non-terminal residue" evidence="1">
    <location>
        <position position="1"/>
    </location>
</feature>
<name>A0ACC0EUI8_9BASI</name>
<evidence type="ECO:0000313" key="1">
    <source>
        <dbReference type="EMBL" id="KAI7959497.1"/>
    </source>
</evidence>
<gene>
    <name evidence="1" type="ORF">MJO28_003288</name>
</gene>
<reference evidence="1 2" key="3">
    <citation type="journal article" date="2022" name="Microbiol. Spectr.">
        <title>Folding features and dynamics of 3D genome architecture in plant fungal pathogens.</title>
        <authorList>
            <person name="Xia C."/>
        </authorList>
    </citation>
    <scope>NUCLEOTIDE SEQUENCE [LARGE SCALE GENOMIC DNA]</scope>
    <source>
        <strain evidence="1 2">93-210</strain>
    </source>
</reference>
<accession>A0ACC0EUI8</accession>
<dbReference type="Proteomes" id="UP001060170">
    <property type="component" value="Chromosome 3"/>
</dbReference>
<reference evidence="2" key="2">
    <citation type="journal article" date="2018" name="Mol. Plant Microbe Interact.">
        <title>Genome sequence resources for the wheat stripe rust pathogen (Puccinia striiformis f. sp. tritici) and the barley stripe rust pathogen (Puccinia striiformis f. sp. hordei).</title>
        <authorList>
            <person name="Xia C."/>
            <person name="Wang M."/>
            <person name="Yin C."/>
            <person name="Cornejo O.E."/>
            <person name="Hulbert S.H."/>
            <person name="Chen X."/>
        </authorList>
    </citation>
    <scope>NUCLEOTIDE SEQUENCE [LARGE SCALE GENOMIC DNA]</scope>
    <source>
        <strain evidence="2">93-210</strain>
    </source>
</reference>
<protein>
    <submittedName>
        <fullName evidence="1">Uncharacterized protein</fullName>
    </submittedName>
</protein>
<comment type="caution">
    <text evidence="1">The sequence shown here is derived from an EMBL/GenBank/DDBJ whole genome shotgun (WGS) entry which is preliminary data.</text>
</comment>
<evidence type="ECO:0000313" key="2">
    <source>
        <dbReference type="Proteomes" id="UP001060170"/>
    </source>
</evidence>
<reference evidence="2" key="1">
    <citation type="journal article" date="2018" name="BMC Genomics">
        <title>Genomic insights into host adaptation between the wheat stripe rust pathogen (Puccinia striiformis f. sp. tritici) and the barley stripe rust pathogen (Puccinia striiformis f. sp. hordei).</title>
        <authorList>
            <person name="Xia C."/>
            <person name="Wang M."/>
            <person name="Yin C."/>
            <person name="Cornejo O.E."/>
            <person name="Hulbert S.H."/>
            <person name="Chen X."/>
        </authorList>
    </citation>
    <scope>NUCLEOTIDE SEQUENCE [LARGE SCALE GENOMIC DNA]</scope>
    <source>
        <strain evidence="2">93-210</strain>
    </source>
</reference>
<sequence>PSPSLHLHLTLLLESQHPSTHSEFLYLSFEIHTQKPSKNNQSKLTKKTSSQPIKITHSV</sequence>
<keyword evidence="2" id="KW-1185">Reference proteome</keyword>
<organism evidence="1 2">
    <name type="scientific">Puccinia striiformis f. sp. tritici</name>
    <dbReference type="NCBI Taxonomy" id="168172"/>
    <lineage>
        <taxon>Eukaryota</taxon>
        <taxon>Fungi</taxon>
        <taxon>Dikarya</taxon>
        <taxon>Basidiomycota</taxon>
        <taxon>Pucciniomycotina</taxon>
        <taxon>Pucciniomycetes</taxon>
        <taxon>Pucciniales</taxon>
        <taxon>Pucciniaceae</taxon>
        <taxon>Puccinia</taxon>
    </lineage>
</organism>
<dbReference type="EMBL" id="CM045867">
    <property type="protein sequence ID" value="KAI7959497.1"/>
    <property type="molecule type" value="Genomic_DNA"/>
</dbReference>